<dbReference type="RefSeq" id="WP_135795064.1">
    <property type="nucleotide sequence ID" value="NZ_CP032096.1"/>
</dbReference>
<proteinExistence type="predicted"/>
<dbReference type="AlphaFoldDB" id="A0A4P7NXB0"/>
<evidence type="ECO:0000259" key="1">
    <source>
        <dbReference type="Pfam" id="PF07238"/>
    </source>
</evidence>
<accession>A0A4P7NXB0</accession>
<keyword evidence="3" id="KW-1185">Reference proteome</keyword>
<gene>
    <name evidence="2" type="ORF">GHNINEIG_00375</name>
</gene>
<reference evidence="2 3" key="1">
    <citation type="submission" date="2018-08" db="EMBL/GenBank/DDBJ databases">
        <title>Horizontal acquisition of hydrogen conversion ability and other habitat adaptations in Hydrogenovibrio crunogenus strains.</title>
        <authorList>
            <person name="Gonnella G."/>
            <person name="Adam N."/>
            <person name="Perner M."/>
        </authorList>
    </citation>
    <scope>NUCLEOTIDE SEQUENCE [LARGE SCALE GENOMIC DNA]</scope>
    <source>
        <strain evidence="2 3">SP-41</strain>
    </source>
</reference>
<dbReference type="Proteomes" id="UP000296201">
    <property type="component" value="Chromosome"/>
</dbReference>
<dbReference type="SUPFAM" id="SSF141371">
    <property type="entry name" value="PilZ domain-like"/>
    <property type="match status" value="1"/>
</dbReference>
<name>A0A4P7NXB0_9GAMM</name>
<feature type="domain" description="PilZ" evidence="1">
    <location>
        <begin position="6"/>
        <end position="105"/>
    </location>
</feature>
<dbReference type="Pfam" id="PF07238">
    <property type="entry name" value="PilZ"/>
    <property type="match status" value="1"/>
</dbReference>
<organism evidence="2 3">
    <name type="scientific">Hydrogenovibrio crunogenus</name>
    <dbReference type="NCBI Taxonomy" id="39765"/>
    <lineage>
        <taxon>Bacteria</taxon>
        <taxon>Pseudomonadati</taxon>
        <taxon>Pseudomonadota</taxon>
        <taxon>Gammaproteobacteria</taxon>
        <taxon>Thiotrichales</taxon>
        <taxon>Piscirickettsiaceae</taxon>
        <taxon>Hydrogenovibrio</taxon>
    </lineage>
</organism>
<dbReference type="Gene3D" id="2.40.10.220">
    <property type="entry name" value="predicted glycosyltransferase like domains"/>
    <property type="match status" value="1"/>
</dbReference>
<evidence type="ECO:0000313" key="2">
    <source>
        <dbReference type="EMBL" id="QBZ82347.1"/>
    </source>
</evidence>
<dbReference type="EMBL" id="CP032096">
    <property type="protein sequence ID" value="QBZ82347.1"/>
    <property type="molecule type" value="Genomic_DNA"/>
</dbReference>
<evidence type="ECO:0000313" key="3">
    <source>
        <dbReference type="Proteomes" id="UP000296201"/>
    </source>
</evidence>
<protein>
    <recommendedName>
        <fullName evidence="1">PilZ domain-containing protein</fullName>
    </recommendedName>
</protein>
<dbReference type="OrthoDB" id="5612574at2"/>
<sequence length="112" mass="12879">MRNQTEQRKFDRIATERPISIQTTHQSIHGKMLDLSENGIGILSPEPIETGEAVSVNFNLPLLNRESIRLEVIIIHATSVQKQYLIGLQFSNLPTYMHAIIAEFIRHHHRLD</sequence>
<dbReference type="InterPro" id="IPR009875">
    <property type="entry name" value="PilZ_domain"/>
</dbReference>
<dbReference type="GO" id="GO:0035438">
    <property type="term" value="F:cyclic-di-GMP binding"/>
    <property type="evidence" value="ECO:0007669"/>
    <property type="project" value="InterPro"/>
</dbReference>